<dbReference type="GO" id="GO:0042054">
    <property type="term" value="F:histone methyltransferase activity"/>
    <property type="evidence" value="ECO:0007669"/>
    <property type="project" value="TreeGrafter"/>
</dbReference>
<accession>A0A2P6MN21</accession>
<keyword evidence="3 4" id="KW-0949">S-adenosyl-L-methionine</keyword>
<dbReference type="PANTHER" id="PTHR11006:SF4">
    <property type="entry name" value="PROTEIN ARGININE N-METHYLTRANSFERASE 7"/>
    <property type="match status" value="1"/>
</dbReference>
<dbReference type="Pfam" id="PF06325">
    <property type="entry name" value="PrmA"/>
    <property type="match status" value="1"/>
</dbReference>
<dbReference type="STRING" id="1890364.A0A2P6MN21"/>
<dbReference type="GO" id="GO:0016274">
    <property type="term" value="F:protein-arginine N-methyltransferase activity"/>
    <property type="evidence" value="ECO:0007669"/>
    <property type="project" value="InterPro"/>
</dbReference>
<evidence type="ECO:0000313" key="6">
    <source>
        <dbReference type="EMBL" id="PRP73095.1"/>
    </source>
</evidence>
<dbReference type="AlphaFoldDB" id="A0A2P6MN21"/>
<evidence type="ECO:0000256" key="2">
    <source>
        <dbReference type="ARBA" id="ARBA00022679"/>
    </source>
</evidence>
<dbReference type="Pfam" id="PF22528">
    <property type="entry name" value="PRMT_C"/>
    <property type="match status" value="1"/>
</dbReference>
<evidence type="ECO:0000313" key="7">
    <source>
        <dbReference type="Proteomes" id="UP000241769"/>
    </source>
</evidence>
<evidence type="ECO:0000259" key="5">
    <source>
        <dbReference type="Pfam" id="PF22528"/>
    </source>
</evidence>
<proteinExistence type="predicted"/>
<dbReference type="OrthoDB" id="7848332at2759"/>
<dbReference type="FunCoup" id="A0A2P6MN21">
    <property type="interactions" value="972"/>
</dbReference>
<dbReference type="Gene3D" id="3.40.50.150">
    <property type="entry name" value="Vaccinia Virus protein VP39"/>
    <property type="match status" value="1"/>
</dbReference>
<dbReference type="CDD" id="cd02440">
    <property type="entry name" value="AdoMet_MTases"/>
    <property type="match status" value="1"/>
</dbReference>
<keyword evidence="2 4" id="KW-0808">Transferase</keyword>
<dbReference type="InParanoid" id="A0A2P6MN21"/>
<dbReference type="EMBL" id="MDYQ01000673">
    <property type="protein sequence ID" value="PRP73095.1"/>
    <property type="molecule type" value="Genomic_DNA"/>
</dbReference>
<keyword evidence="1 4" id="KW-0489">Methyltransferase</keyword>
<dbReference type="PANTHER" id="PTHR11006">
    <property type="entry name" value="PROTEIN ARGININE N-METHYLTRANSFERASE"/>
    <property type="match status" value="1"/>
</dbReference>
<sequence>MSKLIFLMYEDKKESIWIGQGIHTVEGLNSTLLATLEIFDPDFSIIALKEIDSEDIEVPATIPLELIAQTNNRLQSDRYYKPVLWKQHNKNAAAKPTTNHLKSGLISKEMIQMLLETPQLPPIPPVEELPPPSHFPNSEDQNQDSIDPWQNYEYFYQYGRLDIHNEMIRDEPRTLAYRDGLKSLGEKIRGKVVMDAGAGSGILSFFSAQAGAAKVYAVEASDIAPWTRKVVEKNNLSDTIKIVHAQLEKAQIGEKIDVLYESMLESVLKARDRFLKPDGIMVPSTATCFICPLDASELVEQKVDFWNTVHNVDMSPFTDYARDLSFEKPIIDKHVAFSSCMAEPFQFMHLDLKTVDPEEPYKETTVPFQFIITKSGIMHGFVTWFDVLLHDIVLSTSPASGKTHWNQQQFIFNKAIKVEEGDKLRGEIMYRRNKLYKRHLIIEISYQMDKEEDTYKKTFYMWAQEQ</sequence>
<dbReference type="Proteomes" id="UP000241769">
    <property type="component" value="Unassembled WGS sequence"/>
</dbReference>
<dbReference type="InterPro" id="IPR055135">
    <property type="entry name" value="PRMT_dom"/>
</dbReference>
<protein>
    <submittedName>
        <fullName evidence="6">Protein arginine N-methyltransferase 2</fullName>
    </submittedName>
</protein>
<gene>
    <name evidence="6" type="ORF">PROFUN_13671</name>
</gene>
<dbReference type="Gene3D" id="2.70.160.11">
    <property type="entry name" value="Hnrnp arginine n-methyltransferase1"/>
    <property type="match status" value="1"/>
</dbReference>
<dbReference type="GO" id="GO:0032259">
    <property type="term" value="P:methylation"/>
    <property type="evidence" value="ECO:0007669"/>
    <property type="project" value="UniProtKB-KW"/>
</dbReference>
<dbReference type="SUPFAM" id="SSF53335">
    <property type="entry name" value="S-adenosyl-L-methionine-dependent methyltransferases"/>
    <property type="match status" value="1"/>
</dbReference>
<evidence type="ECO:0000256" key="3">
    <source>
        <dbReference type="ARBA" id="ARBA00022691"/>
    </source>
</evidence>
<evidence type="ECO:0000256" key="1">
    <source>
        <dbReference type="ARBA" id="ARBA00022603"/>
    </source>
</evidence>
<dbReference type="InterPro" id="IPR029063">
    <property type="entry name" value="SAM-dependent_MTases_sf"/>
</dbReference>
<dbReference type="InterPro" id="IPR025799">
    <property type="entry name" value="Arg_MeTrfase"/>
</dbReference>
<feature type="domain" description="Protein arginine N-methyltransferase" evidence="5">
    <location>
        <begin position="285"/>
        <end position="449"/>
    </location>
</feature>
<name>A0A2P6MN21_9EUKA</name>
<keyword evidence="7" id="KW-1185">Reference proteome</keyword>
<comment type="caution">
    <text evidence="6">The sequence shown here is derived from an EMBL/GenBank/DDBJ whole genome shotgun (WGS) entry which is preliminary data.</text>
</comment>
<reference evidence="6 7" key="1">
    <citation type="journal article" date="2018" name="Genome Biol. Evol.">
        <title>Multiple Roots of Fruiting Body Formation in Amoebozoa.</title>
        <authorList>
            <person name="Hillmann F."/>
            <person name="Forbes G."/>
            <person name="Novohradska S."/>
            <person name="Ferling I."/>
            <person name="Riege K."/>
            <person name="Groth M."/>
            <person name="Westermann M."/>
            <person name="Marz M."/>
            <person name="Spaller T."/>
            <person name="Winckler T."/>
            <person name="Schaap P."/>
            <person name="Glockner G."/>
        </authorList>
    </citation>
    <scope>NUCLEOTIDE SEQUENCE [LARGE SCALE GENOMIC DNA]</scope>
    <source>
        <strain evidence="6 7">Jena</strain>
    </source>
</reference>
<evidence type="ECO:0000256" key="4">
    <source>
        <dbReference type="PROSITE-ProRule" id="PRU01015"/>
    </source>
</evidence>
<organism evidence="6 7">
    <name type="scientific">Planoprotostelium fungivorum</name>
    <dbReference type="NCBI Taxonomy" id="1890364"/>
    <lineage>
        <taxon>Eukaryota</taxon>
        <taxon>Amoebozoa</taxon>
        <taxon>Evosea</taxon>
        <taxon>Variosea</taxon>
        <taxon>Cavosteliida</taxon>
        <taxon>Cavosteliaceae</taxon>
        <taxon>Planoprotostelium</taxon>
    </lineage>
</organism>
<dbReference type="PROSITE" id="PS51678">
    <property type="entry name" value="SAM_MT_PRMT"/>
    <property type="match status" value="1"/>
</dbReference>